<dbReference type="InterPro" id="IPR036250">
    <property type="entry name" value="AcylCo_DH-like_C"/>
</dbReference>
<dbReference type="InterPro" id="IPR012258">
    <property type="entry name" value="Acyl-CoA_oxidase"/>
</dbReference>
<feature type="domain" description="Acyl-CoA oxidase C-alpha1" evidence="7">
    <location>
        <begin position="26"/>
        <end position="187"/>
    </location>
</feature>
<reference evidence="8 9" key="1">
    <citation type="submission" date="2023-05" db="EMBL/GenBank/DDBJ databases">
        <title>A 100% complete, gapless, phased diploid assembly of the Scenedesmus obliquus UTEX 3031 genome.</title>
        <authorList>
            <person name="Biondi T.C."/>
            <person name="Hanschen E.R."/>
            <person name="Kwon T."/>
            <person name="Eng W."/>
            <person name="Kruse C.P.S."/>
            <person name="Koehler S.I."/>
            <person name="Kunde Y."/>
            <person name="Gleasner C.D."/>
            <person name="You Mak K.T."/>
            <person name="Polle J."/>
            <person name="Hovde B.T."/>
            <person name="Starkenburg S.R."/>
        </authorList>
    </citation>
    <scope>NUCLEOTIDE SEQUENCE [LARGE SCALE GENOMIC DNA]</scope>
    <source>
        <strain evidence="8 9">DOE0152z</strain>
    </source>
</reference>
<evidence type="ECO:0008006" key="10">
    <source>
        <dbReference type="Google" id="ProtNLM"/>
    </source>
</evidence>
<comment type="cofactor">
    <cofactor evidence="1">
        <name>FAD</name>
        <dbReference type="ChEBI" id="CHEBI:57692"/>
    </cofactor>
</comment>
<evidence type="ECO:0000256" key="1">
    <source>
        <dbReference type="ARBA" id="ARBA00001974"/>
    </source>
</evidence>
<feature type="domain" description="Acyl-CoA oxidase C-terminal" evidence="6">
    <location>
        <begin position="228"/>
        <end position="415"/>
    </location>
</feature>
<protein>
    <recommendedName>
        <fullName evidence="10">Acyl-CoA oxidase C-terminal domain-containing protein</fullName>
    </recommendedName>
</protein>
<evidence type="ECO:0000259" key="7">
    <source>
        <dbReference type="Pfam" id="PF22924"/>
    </source>
</evidence>
<dbReference type="Proteomes" id="UP001244341">
    <property type="component" value="Chromosome 8b"/>
</dbReference>
<dbReference type="Gene3D" id="1.20.140.10">
    <property type="entry name" value="Butyryl-CoA Dehydrogenase, subunit A, domain 3"/>
    <property type="match status" value="2"/>
</dbReference>
<proteinExistence type="inferred from homology"/>
<dbReference type="InterPro" id="IPR055060">
    <property type="entry name" value="ACOX_C_alpha1"/>
</dbReference>
<sequence>MMSRFSKVTPEGSYVPPPPANAKASYATMLFVRADIVRNSGGVLSKAATIAVRYAAVRRQTAPGPGQRELQVLDYQNVANTLIGLVGSAYACWFMGLEMQARYQRFEADRDKGVFSDLPELHALSSGLKATCTGTTADGIEAARRCCGGHGYSALSGLPRLFASYVQNVTWEGDNNVLYLQTARYLLKALAAGQSGKPVGGSAAYLGQLQQELRSSCSARGADCWGNPALALAALRHRAARLAVSGAATLQAASSGARAPLKFEGPAWNSSTVSQIAMAKAHTEMVLLQTFMDTLQQARDAGSLSPPVLAVLGRLCCLFGLGLVEAGSGDLLEAGWMTGEQAAAARTQHRALLAALRPEAVGLVDAFGWEDYALNSALGRQDGDVYKALLDMATVSPLNRTQQGPAWESVLKPVLHRKPLPKL</sequence>
<evidence type="ECO:0000256" key="2">
    <source>
        <dbReference type="ARBA" id="ARBA00006288"/>
    </source>
</evidence>
<keyword evidence="3" id="KW-0285">Flavoprotein</keyword>
<name>A0ABY8UD37_TETOB</name>
<keyword evidence="5" id="KW-0560">Oxidoreductase</keyword>
<evidence type="ECO:0000256" key="3">
    <source>
        <dbReference type="ARBA" id="ARBA00022630"/>
    </source>
</evidence>
<dbReference type="SUPFAM" id="SSF47203">
    <property type="entry name" value="Acyl-CoA dehydrogenase C-terminal domain-like"/>
    <property type="match status" value="2"/>
</dbReference>
<evidence type="ECO:0000256" key="4">
    <source>
        <dbReference type="ARBA" id="ARBA00022827"/>
    </source>
</evidence>
<dbReference type="Pfam" id="PF22924">
    <property type="entry name" value="ACOX_C_alpha1"/>
    <property type="match status" value="1"/>
</dbReference>
<dbReference type="Pfam" id="PF01756">
    <property type="entry name" value="ACOX"/>
    <property type="match status" value="1"/>
</dbReference>
<accession>A0ABY8UD37</accession>
<dbReference type="InterPro" id="IPR002655">
    <property type="entry name" value="Acyl-CoA_oxidase_C"/>
</dbReference>
<comment type="similarity">
    <text evidence="2">Belongs to the acyl-CoA oxidase family.</text>
</comment>
<evidence type="ECO:0000313" key="8">
    <source>
        <dbReference type="EMBL" id="WIA17568.1"/>
    </source>
</evidence>
<keyword evidence="9" id="KW-1185">Reference proteome</keyword>
<dbReference type="PANTHER" id="PTHR10909:SF250">
    <property type="entry name" value="PEROXISOMAL ACYL-COENZYME A OXIDASE 1"/>
    <property type="match status" value="1"/>
</dbReference>
<dbReference type="PANTHER" id="PTHR10909">
    <property type="entry name" value="ELECTRON TRANSPORT OXIDOREDUCTASE"/>
    <property type="match status" value="1"/>
</dbReference>
<evidence type="ECO:0000256" key="5">
    <source>
        <dbReference type="ARBA" id="ARBA00023002"/>
    </source>
</evidence>
<gene>
    <name evidence="8" type="ORF">OEZ85_014395</name>
</gene>
<organism evidence="8 9">
    <name type="scientific">Tetradesmus obliquus</name>
    <name type="common">Green alga</name>
    <name type="synonym">Acutodesmus obliquus</name>
    <dbReference type="NCBI Taxonomy" id="3088"/>
    <lineage>
        <taxon>Eukaryota</taxon>
        <taxon>Viridiplantae</taxon>
        <taxon>Chlorophyta</taxon>
        <taxon>core chlorophytes</taxon>
        <taxon>Chlorophyceae</taxon>
        <taxon>CS clade</taxon>
        <taxon>Sphaeropleales</taxon>
        <taxon>Scenedesmaceae</taxon>
        <taxon>Tetradesmus</taxon>
    </lineage>
</organism>
<dbReference type="EMBL" id="CP126215">
    <property type="protein sequence ID" value="WIA17568.1"/>
    <property type="molecule type" value="Genomic_DNA"/>
</dbReference>
<evidence type="ECO:0000259" key="6">
    <source>
        <dbReference type="Pfam" id="PF01756"/>
    </source>
</evidence>
<keyword evidence="4" id="KW-0274">FAD</keyword>
<evidence type="ECO:0000313" key="9">
    <source>
        <dbReference type="Proteomes" id="UP001244341"/>
    </source>
</evidence>